<name>H1Y8V7_9SPHI</name>
<evidence type="ECO:0000313" key="2">
    <source>
        <dbReference type="Proteomes" id="UP000002774"/>
    </source>
</evidence>
<evidence type="ECO:0000313" key="1">
    <source>
        <dbReference type="EMBL" id="EHQ28723.1"/>
    </source>
</evidence>
<protein>
    <submittedName>
        <fullName evidence="1">Uncharacterized protein</fullName>
    </submittedName>
</protein>
<sequence>MNYHTNIVYYCFNKHCKTSIYHRDAVHLNLTFSLDTLITDHFCSSCSSKLVSLIDVEIRQTLAATCCH</sequence>
<dbReference type="HOGENOM" id="CLU_2789390_0_0_10"/>
<dbReference type="Proteomes" id="UP000002774">
    <property type="component" value="Chromosome"/>
</dbReference>
<organism evidence="1 2">
    <name type="scientific">Mucilaginibacter paludis DSM 18603</name>
    <dbReference type="NCBI Taxonomy" id="714943"/>
    <lineage>
        <taxon>Bacteria</taxon>
        <taxon>Pseudomonadati</taxon>
        <taxon>Bacteroidota</taxon>
        <taxon>Sphingobacteriia</taxon>
        <taxon>Sphingobacteriales</taxon>
        <taxon>Sphingobacteriaceae</taxon>
        <taxon>Mucilaginibacter</taxon>
    </lineage>
</organism>
<dbReference type="EMBL" id="CM001403">
    <property type="protein sequence ID" value="EHQ28723.1"/>
    <property type="molecule type" value="Genomic_DNA"/>
</dbReference>
<proteinExistence type="predicted"/>
<keyword evidence="2" id="KW-1185">Reference proteome</keyword>
<gene>
    <name evidence="1" type="ORF">Mucpa_4635</name>
</gene>
<reference evidence="1" key="1">
    <citation type="submission" date="2011-09" db="EMBL/GenBank/DDBJ databases">
        <title>The permanent draft genome of Mucilaginibacter paludis DSM 18603.</title>
        <authorList>
            <consortium name="US DOE Joint Genome Institute (JGI-PGF)"/>
            <person name="Lucas S."/>
            <person name="Han J."/>
            <person name="Lapidus A."/>
            <person name="Bruce D."/>
            <person name="Goodwin L."/>
            <person name="Pitluck S."/>
            <person name="Peters L."/>
            <person name="Kyrpides N."/>
            <person name="Mavromatis K."/>
            <person name="Ivanova N."/>
            <person name="Mikhailova N."/>
            <person name="Held B."/>
            <person name="Detter J.C."/>
            <person name="Tapia R."/>
            <person name="Han C."/>
            <person name="Land M."/>
            <person name="Hauser L."/>
            <person name="Markowitz V."/>
            <person name="Cheng J.-F."/>
            <person name="Hugenholtz P."/>
            <person name="Woyke T."/>
            <person name="Wu D."/>
            <person name="Tindall B."/>
            <person name="Brambilla E."/>
            <person name="Klenk H.-P."/>
            <person name="Eisen J.A."/>
        </authorList>
    </citation>
    <scope>NUCLEOTIDE SEQUENCE [LARGE SCALE GENOMIC DNA]</scope>
    <source>
        <strain evidence="1">DSM 18603</strain>
    </source>
</reference>
<dbReference type="AlphaFoldDB" id="H1Y8V7"/>
<accession>H1Y8V7</accession>